<dbReference type="Pfam" id="PF09346">
    <property type="entry name" value="SMI1_KNR4"/>
    <property type="match status" value="1"/>
</dbReference>
<evidence type="ECO:0000259" key="1">
    <source>
        <dbReference type="SMART" id="SM00860"/>
    </source>
</evidence>
<protein>
    <submittedName>
        <fullName evidence="2">SMI1/KNR4 family protein</fullName>
    </submittedName>
</protein>
<organism evidence="2 3">
    <name type="scientific">Muribacter muris</name>
    <dbReference type="NCBI Taxonomy" id="67855"/>
    <lineage>
        <taxon>Bacteria</taxon>
        <taxon>Pseudomonadati</taxon>
        <taxon>Pseudomonadota</taxon>
        <taxon>Gammaproteobacteria</taxon>
        <taxon>Pasteurellales</taxon>
        <taxon>Pasteurellaceae</taxon>
        <taxon>Muribacter</taxon>
    </lineage>
</organism>
<gene>
    <name evidence="2" type="ORF">E4T80_06345</name>
</gene>
<accession>A0A4Y9K087</accession>
<dbReference type="EMBL" id="SPPA01000012">
    <property type="protein sequence ID" value="TFV10177.1"/>
    <property type="molecule type" value="Genomic_DNA"/>
</dbReference>
<dbReference type="AlphaFoldDB" id="A0A4Y9K087"/>
<dbReference type="InterPro" id="IPR018958">
    <property type="entry name" value="Knr4/Smi1-like_dom"/>
</dbReference>
<dbReference type="SUPFAM" id="SSF160631">
    <property type="entry name" value="SMI1/KNR4-like"/>
    <property type="match status" value="1"/>
</dbReference>
<feature type="domain" description="Knr4/Smi1-like" evidence="1">
    <location>
        <begin position="20"/>
        <end position="164"/>
    </location>
</feature>
<sequence length="175" mass="20806">MREDSMKKFRNLEIYYDYGCVSREIISNFEKNFNIKLPDLYIQLITIYNAPGVNQNYFDYYDSYHDEDEGASFCFEGFETDSNIDSPPENILGQYLYDDPIYGYENVYSFGSTARGDYVCFDYRDNPLGDNPKICIVIHDEYDEKTGRKLLFPVADNFEEFLDKLYDFNERYPEE</sequence>
<evidence type="ECO:0000313" key="3">
    <source>
        <dbReference type="Proteomes" id="UP000297396"/>
    </source>
</evidence>
<dbReference type="SMART" id="SM00860">
    <property type="entry name" value="SMI1_KNR4"/>
    <property type="match status" value="1"/>
</dbReference>
<dbReference type="InterPro" id="IPR037883">
    <property type="entry name" value="Knr4/Smi1-like_sf"/>
</dbReference>
<dbReference type="Gene3D" id="3.40.1580.10">
    <property type="entry name" value="SMI1/KNR4-like"/>
    <property type="match status" value="1"/>
</dbReference>
<evidence type="ECO:0000313" key="2">
    <source>
        <dbReference type="EMBL" id="TFV10177.1"/>
    </source>
</evidence>
<reference evidence="2 3" key="1">
    <citation type="submission" date="2019-03" db="EMBL/GenBank/DDBJ databases">
        <title>Diversity of the mouse oral microbiome.</title>
        <authorList>
            <person name="Joseph S."/>
            <person name="Aduse-Opoku J."/>
            <person name="Curtis M."/>
            <person name="Wade W."/>
            <person name="Hashim A."/>
        </authorList>
    </citation>
    <scope>NUCLEOTIDE SEQUENCE [LARGE SCALE GENOMIC DNA]</scope>
    <source>
        <strain evidence="2 3">WT12</strain>
    </source>
</reference>
<comment type="caution">
    <text evidence="2">The sequence shown here is derived from an EMBL/GenBank/DDBJ whole genome shotgun (WGS) entry which is preliminary data.</text>
</comment>
<dbReference type="OrthoDB" id="1149162at2"/>
<dbReference type="Proteomes" id="UP000297396">
    <property type="component" value="Unassembled WGS sequence"/>
</dbReference>
<proteinExistence type="predicted"/>
<name>A0A4Y9K087_9PAST</name>